<protein>
    <recommendedName>
        <fullName evidence="3 9">DNA repair protein RecN</fullName>
    </recommendedName>
    <alternativeName>
        <fullName evidence="8 9">Recombination protein N</fullName>
    </alternativeName>
</protein>
<evidence type="ECO:0000313" key="13">
    <source>
        <dbReference type="Proteomes" id="UP000292544"/>
    </source>
</evidence>
<dbReference type="NCBIfam" id="TIGR00634">
    <property type="entry name" value="recN"/>
    <property type="match status" value="1"/>
</dbReference>
<reference evidence="13" key="1">
    <citation type="submission" date="2019-02" db="EMBL/GenBank/DDBJ databases">
        <title>Draft genome sequence of Muricauda sp. 176CP4-71.</title>
        <authorList>
            <person name="Park J.-S."/>
        </authorList>
    </citation>
    <scope>NUCLEOTIDE SEQUENCE [LARGE SCALE GENOMIC DNA]</scope>
    <source>
        <strain evidence="13">176GS2-150</strain>
    </source>
</reference>
<keyword evidence="6" id="KW-0067">ATP-binding</keyword>
<dbReference type="Gene3D" id="6.10.140.1090">
    <property type="match status" value="1"/>
</dbReference>
<evidence type="ECO:0000256" key="7">
    <source>
        <dbReference type="ARBA" id="ARBA00023204"/>
    </source>
</evidence>
<comment type="function">
    <text evidence="1 9">May be involved in recombinational repair of damaged DNA.</text>
</comment>
<evidence type="ECO:0000313" key="12">
    <source>
        <dbReference type="EMBL" id="TAA42664.1"/>
    </source>
</evidence>
<evidence type="ECO:0000256" key="10">
    <source>
        <dbReference type="SAM" id="Coils"/>
    </source>
</evidence>
<dbReference type="SUPFAM" id="SSF52540">
    <property type="entry name" value="P-loop containing nucleoside triphosphate hydrolases"/>
    <property type="match status" value="2"/>
</dbReference>
<proteinExistence type="inferred from homology"/>
<keyword evidence="10" id="KW-0175">Coiled coil</keyword>
<keyword evidence="5 9" id="KW-0227">DNA damage</keyword>
<keyword evidence="7 9" id="KW-0234">DNA repair</keyword>
<gene>
    <name evidence="12" type="primary">recN</name>
    <name evidence="12" type="ORF">EXY25_15365</name>
</gene>
<dbReference type="Pfam" id="PF02463">
    <property type="entry name" value="SMC_N"/>
    <property type="match status" value="1"/>
</dbReference>
<keyword evidence="4" id="KW-0547">Nucleotide-binding</keyword>
<dbReference type="InterPro" id="IPR027417">
    <property type="entry name" value="P-loop_NTPase"/>
</dbReference>
<evidence type="ECO:0000256" key="1">
    <source>
        <dbReference type="ARBA" id="ARBA00003618"/>
    </source>
</evidence>
<feature type="domain" description="RecF/RecN/SMC N-terminal" evidence="11">
    <location>
        <begin position="1"/>
        <end position="509"/>
    </location>
</feature>
<dbReference type="InterPro" id="IPR003395">
    <property type="entry name" value="RecF/RecN/SMC_N"/>
</dbReference>
<evidence type="ECO:0000256" key="9">
    <source>
        <dbReference type="PIRNR" id="PIRNR003128"/>
    </source>
</evidence>
<evidence type="ECO:0000256" key="8">
    <source>
        <dbReference type="ARBA" id="ARBA00033408"/>
    </source>
</evidence>
<dbReference type="PANTHER" id="PTHR11059:SF0">
    <property type="entry name" value="DNA REPAIR PROTEIN RECN"/>
    <property type="match status" value="1"/>
</dbReference>
<evidence type="ECO:0000256" key="4">
    <source>
        <dbReference type="ARBA" id="ARBA00022741"/>
    </source>
</evidence>
<dbReference type="EMBL" id="SHLY01000006">
    <property type="protein sequence ID" value="TAA42664.1"/>
    <property type="molecule type" value="Genomic_DNA"/>
</dbReference>
<dbReference type="PIRSF" id="PIRSF003128">
    <property type="entry name" value="RecN"/>
    <property type="match status" value="1"/>
</dbReference>
<comment type="caution">
    <text evidence="12">The sequence shown here is derived from an EMBL/GenBank/DDBJ whole genome shotgun (WGS) entry which is preliminary data.</text>
</comment>
<dbReference type="CDD" id="cd03241">
    <property type="entry name" value="ABC_RecN"/>
    <property type="match status" value="2"/>
</dbReference>
<comment type="similarity">
    <text evidence="2 9">Belongs to the RecN family.</text>
</comment>
<evidence type="ECO:0000259" key="11">
    <source>
        <dbReference type="Pfam" id="PF02463"/>
    </source>
</evidence>
<evidence type="ECO:0000256" key="6">
    <source>
        <dbReference type="ARBA" id="ARBA00022840"/>
    </source>
</evidence>
<feature type="coiled-coil region" evidence="10">
    <location>
        <begin position="271"/>
        <end position="350"/>
    </location>
</feature>
<dbReference type="PANTHER" id="PTHR11059">
    <property type="entry name" value="DNA REPAIR PROTEIN RECN"/>
    <property type="match status" value="1"/>
</dbReference>
<name>A0ABY1WM47_9GAMM</name>
<dbReference type="Proteomes" id="UP000292544">
    <property type="component" value="Unassembled WGS sequence"/>
</dbReference>
<dbReference type="Gene3D" id="3.40.50.300">
    <property type="entry name" value="P-loop containing nucleotide triphosphate hydrolases"/>
    <property type="match status" value="2"/>
</dbReference>
<dbReference type="InterPro" id="IPR004604">
    <property type="entry name" value="DNA_recomb/repair_RecN"/>
</dbReference>
<keyword evidence="13" id="KW-1185">Reference proteome</keyword>
<sequence>MLQQLTINNFAIVSHTDVELKSGMTTITGETGAGKSIAIDALGLCLGDRADASAVRPGAKKSDISARFGLTKNTAVHEWLEQHDLDADDNECIIRRVISAEGRSRSYINGQPVPLQQLKQLAPMLVSIHGQHAHQTLLKSDQQRLLLDRFAGHHSKLDTVAASYQLWKKLGKQIHTLLESQLQRESRRQLLQYQVDELDQFALEEGEYEQIEQDHKRLFNGQSLLDGANNAAHLLSEDEQVNACQLVRQVLNQIIELSETDQKLAPVVSLLNDAQIQLEEASHELNAYSESIELDPSQLQQLDERLSAALQLARKHQVNPNHLPQQHKELVEELAELTGADDQLEALQQEQQIAWQEYCDESDVLHQLRLTAAAQLSEQVTLAIRELNMPKGLFSVECVSLKNDKAAVHGRDEIQFLVSTNPGQQPQPLSKVASGGELSRISLALQVLTSNQQATPTLIFDEVDVGISGQTAAIVGKLLRKLGEECQVMCVTHLPQVAACGHQQLNVAKFSDDEMTDTNIHWLADDQRINELARMLGGDTITEHTRANAQELLLTA</sequence>
<evidence type="ECO:0000256" key="2">
    <source>
        <dbReference type="ARBA" id="ARBA00009441"/>
    </source>
</evidence>
<evidence type="ECO:0000256" key="5">
    <source>
        <dbReference type="ARBA" id="ARBA00022763"/>
    </source>
</evidence>
<dbReference type="RefSeq" id="WP_130567518.1">
    <property type="nucleotide sequence ID" value="NZ_SHLY01000006.1"/>
</dbReference>
<accession>A0ABY1WM47</accession>
<organism evidence="12 13">
    <name type="scientific">Corallincola spongiicola</name>
    <dbReference type="NCBI Taxonomy" id="2520508"/>
    <lineage>
        <taxon>Bacteria</taxon>
        <taxon>Pseudomonadati</taxon>
        <taxon>Pseudomonadota</taxon>
        <taxon>Gammaproteobacteria</taxon>
        <taxon>Alteromonadales</taxon>
        <taxon>Psychromonadaceae</taxon>
        <taxon>Corallincola</taxon>
    </lineage>
</organism>
<evidence type="ECO:0000256" key="3">
    <source>
        <dbReference type="ARBA" id="ARBA00021315"/>
    </source>
</evidence>
<dbReference type="NCBIfam" id="NF008121">
    <property type="entry name" value="PRK10869.1"/>
    <property type="match status" value="1"/>
</dbReference>